<dbReference type="Pfam" id="PF13499">
    <property type="entry name" value="EF-hand_7"/>
    <property type="match status" value="2"/>
</dbReference>
<dbReference type="InterPro" id="IPR018247">
    <property type="entry name" value="EF_Hand_1_Ca_BS"/>
</dbReference>
<feature type="domain" description="EF-hand" evidence="3">
    <location>
        <begin position="40"/>
        <end position="73"/>
    </location>
</feature>
<dbReference type="PANTHER" id="PTHR23050">
    <property type="entry name" value="CALCIUM BINDING PROTEIN"/>
    <property type="match status" value="1"/>
</dbReference>
<feature type="domain" description="EF-hand" evidence="3">
    <location>
        <begin position="4"/>
        <end position="39"/>
    </location>
</feature>
<dbReference type="PROSITE" id="PS00018">
    <property type="entry name" value="EF_HAND_1"/>
    <property type="match status" value="4"/>
</dbReference>
<evidence type="ECO:0000313" key="5">
    <source>
        <dbReference type="Proteomes" id="UP000316759"/>
    </source>
</evidence>
<protein>
    <submittedName>
        <fullName evidence="4">16 kDa calcium-binding protein</fullName>
    </submittedName>
</protein>
<dbReference type="EMBL" id="SUNJ01004371">
    <property type="protein sequence ID" value="TPP64486.1"/>
    <property type="molecule type" value="Genomic_DNA"/>
</dbReference>
<dbReference type="STRING" id="46835.A0A504YW13"/>
<accession>A0A504YW13</accession>
<sequence>MLQEEERRFLEKFREMDKDGSGSLSRREVKRCMKSCGFDERLIDEFIKTFDLDGDGNITLAEYQRVLNIVPPHEKELAMWRSVFREVDTDKSGKISASELEALMREMGYDYHASDLKCWMSSQDMDKDGELNLNEFVAFITR</sequence>
<evidence type="ECO:0000259" key="3">
    <source>
        <dbReference type="PROSITE" id="PS50222"/>
    </source>
</evidence>
<dbReference type="SUPFAM" id="SSF47473">
    <property type="entry name" value="EF-hand"/>
    <property type="match status" value="1"/>
</dbReference>
<dbReference type="Proteomes" id="UP000316759">
    <property type="component" value="Unassembled WGS sequence"/>
</dbReference>
<evidence type="ECO:0000313" key="4">
    <source>
        <dbReference type="EMBL" id="TPP64486.1"/>
    </source>
</evidence>
<dbReference type="SMART" id="SM00054">
    <property type="entry name" value="EFh"/>
    <property type="match status" value="4"/>
</dbReference>
<keyword evidence="5" id="KW-1185">Reference proteome</keyword>
<dbReference type="CDD" id="cd00051">
    <property type="entry name" value="EFh"/>
    <property type="match status" value="1"/>
</dbReference>
<name>A0A504YW13_FASGI</name>
<gene>
    <name evidence="4" type="ORF">FGIG_02568</name>
</gene>
<dbReference type="GO" id="GO:0005509">
    <property type="term" value="F:calcium ion binding"/>
    <property type="evidence" value="ECO:0007669"/>
    <property type="project" value="InterPro"/>
</dbReference>
<dbReference type="AlphaFoldDB" id="A0A504YW13"/>
<evidence type="ECO:0000256" key="2">
    <source>
        <dbReference type="ARBA" id="ARBA00022837"/>
    </source>
</evidence>
<dbReference type="OrthoDB" id="418595at2759"/>
<keyword evidence="2" id="KW-0106">Calcium</keyword>
<dbReference type="PROSITE" id="PS50222">
    <property type="entry name" value="EF_HAND_2"/>
    <property type="match status" value="3"/>
</dbReference>
<dbReference type="InterPro" id="IPR050145">
    <property type="entry name" value="Centrin_CML-like"/>
</dbReference>
<comment type="caution">
    <text evidence="4">The sequence shown here is derived from an EMBL/GenBank/DDBJ whole genome shotgun (WGS) entry which is preliminary data.</text>
</comment>
<dbReference type="Gene3D" id="1.10.238.10">
    <property type="entry name" value="EF-hand"/>
    <property type="match status" value="2"/>
</dbReference>
<evidence type="ECO:0000256" key="1">
    <source>
        <dbReference type="ARBA" id="ARBA00022737"/>
    </source>
</evidence>
<proteinExistence type="predicted"/>
<organism evidence="4 5">
    <name type="scientific">Fasciola gigantica</name>
    <name type="common">Giant liver fluke</name>
    <dbReference type="NCBI Taxonomy" id="46835"/>
    <lineage>
        <taxon>Eukaryota</taxon>
        <taxon>Metazoa</taxon>
        <taxon>Spiralia</taxon>
        <taxon>Lophotrochozoa</taxon>
        <taxon>Platyhelminthes</taxon>
        <taxon>Trematoda</taxon>
        <taxon>Digenea</taxon>
        <taxon>Plagiorchiida</taxon>
        <taxon>Echinostomata</taxon>
        <taxon>Echinostomatoidea</taxon>
        <taxon>Fasciolidae</taxon>
        <taxon>Fasciola</taxon>
    </lineage>
</organism>
<reference evidence="4 5" key="1">
    <citation type="submission" date="2019-04" db="EMBL/GenBank/DDBJ databases">
        <title>Annotation for the trematode Fasciola gigantica.</title>
        <authorList>
            <person name="Choi Y.-J."/>
        </authorList>
    </citation>
    <scope>NUCLEOTIDE SEQUENCE [LARGE SCALE GENOMIC DNA]</scope>
    <source>
        <strain evidence="4">Uganda_cow_1</strain>
    </source>
</reference>
<feature type="domain" description="EF-hand" evidence="3">
    <location>
        <begin position="75"/>
        <end position="110"/>
    </location>
</feature>
<dbReference type="InterPro" id="IPR011992">
    <property type="entry name" value="EF-hand-dom_pair"/>
</dbReference>
<keyword evidence="1" id="KW-0677">Repeat</keyword>
<dbReference type="GO" id="GO:0043226">
    <property type="term" value="C:organelle"/>
    <property type="evidence" value="ECO:0007669"/>
    <property type="project" value="UniProtKB-ARBA"/>
</dbReference>
<dbReference type="FunFam" id="1.10.238.10:FF:000178">
    <property type="entry name" value="Calmodulin-2 A"/>
    <property type="match status" value="1"/>
</dbReference>
<dbReference type="InterPro" id="IPR002048">
    <property type="entry name" value="EF_hand_dom"/>
</dbReference>